<evidence type="ECO:0000256" key="2">
    <source>
        <dbReference type="SAM" id="MobiDB-lite"/>
    </source>
</evidence>
<dbReference type="RefSeq" id="XP_058311168.1">
    <property type="nucleotide sequence ID" value="XM_058448824.1"/>
</dbReference>
<evidence type="ECO:0000256" key="1">
    <source>
        <dbReference type="SAM" id="Coils"/>
    </source>
</evidence>
<evidence type="ECO:0000313" key="5">
    <source>
        <dbReference type="Proteomes" id="UP001150904"/>
    </source>
</evidence>
<gene>
    <name evidence="4" type="ORF">N7498_001762</name>
</gene>
<comment type="caution">
    <text evidence="4">The sequence shown here is derived from an EMBL/GenBank/DDBJ whole genome shotgun (WGS) entry which is preliminary data.</text>
</comment>
<keyword evidence="5" id="KW-1185">Reference proteome</keyword>
<organism evidence="4 5">
    <name type="scientific">Penicillium cinerascens</name>
    <dbReference type="NCBI Taxonomy" id="70096"/>
    <lineage>
        <taxon>Eukaryota</taxon>
        <taxon>Fungi</taxon>
        <taxon>Dikarya</taxon>
        <taxon>Ascomycota</taxon>
        <taxon>Pezizomycotina</taxon>
        <taxon>Eurotiomycetes</taxon>
        <taxon>Eurotiomycetidae</taxon>
        <taxon>Eurotiales</taxon>
        <taxon>Aspergillaceae</taxon>
        <taxon>Penicillium</taxon>
    </lineage>
</organism>
<reference evidence="4" key="2">
    <citation type="journal article" date="2023" name="IMA Fungus">
        <title>Comparative genomic study of the Penicillium genus elucidates a diverse pangenome and 15 lateral gene transfer events.</title>
        <authorList>
            <person name="Petersen C."/>
            <person name="Sorensen T."/>
            <person name="Nielsen M.R."/>
            <person name="Sondergaard T.E."/>
            <person name="Sorensen J.L."/>
            <person name="Fitzpatrick D.A."/>
            <person name="Frisvad J.C."/>
            <person name="Nielsen K.L."/>
        </authorList>
    </citation>
    <scope>NUCLEOTIDE SEQUENCE</scope>
    <source>
        <strain evidence="4">IBT 15544</strain>
    </source>
</reference>
<dbReference type="EMBL" id="JAPQKR010000005">
    <property type="protein sequence ID" value="KAJ5215355.1"/>
    <property type="molecule type" value="Genomic_DNA"/>
</dbReference>
<dbReference type="GeneID" id="83176125"/>
<name>A0A9W9N8S6_9EURO</name>
<dbReference type="Proteomes" id="UP001150904">
    <property type="component" value="Unassembled WGS sequence"/>
</dbReference>
<keyword evidence="1" id="KW-0175">Coiled coil</keyword>
<feature type="domain" description="DUF6606" evidence="3">
    <location>
        <begin position="2"/>
        <end position="274"/>
    </location>
</feature>
<feature type="coiled-coil region" evidence="1">
    <location>
        <begin position="562"/>
        <end position="589"/>
    </location>
</feature>
<dbReference type="Pfam" id="PF20255">
    <property type="entry name" value="DUF6606"/>
    <property type="match status" value="1"/>
</dbReference>
<protein>
    <recommendedName>
        <fullName evidence="3">DUF6606 domain-containing protein</fullName>
    </recommendedName>
</protein>
<accession>A0A9W9N8S6</accession>
<sequence>MFHLVILPPWLPQYDDEDVLDGDWPLERTLHRFVQEALESFIQKGSPENKEPWNVLMTMLKNWEEVDKQCVVCQETLARIISGLKKNGAAALYIRAQNCGWVAYYDKGCDKVIVDSFEASPRAKDVISAPGSLVRQFPGGSVAIPGSMVEDARFCMELSRNLARLSTEDVEEMMPKSSKAGKSIPEERDTTHPGLVTEGLMTQLLAFGEHNAELSFAKNTRDEVNWRSSKLPWRRSPHWLVLRVALQTVLQRALPDGDGYKQYKNLMLYFVAELGHLSTLVRPVVPADYLEIIRAKICRRLLKLKEGACDFVLQHTKSAETIIQASLQNIQQEIIRSGAMPVPKGFACTPEDLQMSLKNSREYLNSAMSRVPANFEQSIFDRRHEPRNKINRVGLPILESGDLLSLTDFECWVKNAMETNSYARDREPSEHLCCLLGDLLQTYSGLAVEAYSDSPDAMSIAILCIMELWVILDKMCIAICPLLGTYSPEVPSNILESLLLPQLSEMRRANNIETYIHSRYQGRAAGAPSIFSDPNSQGFAVSYFDGSGKHHRLRERIEQHARDSIESKKREWTNKSQQHEELLRRAAQTPHKWDVDSRGIQYHSGSCQCCSIESHARNLSIDVYEWPLPKSEEILKTVIFELDCPQWFLKWRDVTWRLVHDFGRVQIKQGPNMQQNLLSINSKVVEEESLQ</sequence>
<dbReference type="InterPro" id="IPR046541">
    <property type="entry name" value="DUF6606"/>
</dbReference>
<dbReference type="OrthoDB" id="3182339at2759"/>
<evidence type="ECO:0000313" key="4">
    <source>
        <dbReference type="EMBL" id="KAJ5215355.1"/>
    </source>
</evidence>
<proteinExistence type="predicted"/>
<evidence type="ECO:0000259" key="3">
    <source>
        <dbReference type="Pfam" id="PF20255"/>
    </source>
</evidence>
<reference evidence="4" key="1">
    <citation type="submission" date="2022-12" db="EMBL/GenBank/DDBJ databases">
        <authorList>
            <person name="Petersen C."/>
        </authorList>
    </citation>
    <scope>NUCLEOTIDE SEQUENCE</scope>
    <source>
        <strain evidence="4">IBT 15544</strain>
    </source>
</reference>
<dbReference type="AlphaFoldDB" id="A0A9W9N8S6"/>
<feature type="region of interest" description="Disordered" evidence="2">
    <location>
        <begin position="169"/>
        <end position="193"/>
    </location>
</feature>